<dbReference type="Gene3D" id="3.40.50.10490">
    <property type="entry name" value="Glucose-6-phosphate isomerase like protein, domain 1"/>
    <property type="match status" value="1"/>
</dbReference>
<dbReference type="GO" id="GO:0016853">
    <property type="term" value="F:isomerase activity"/>
    <property type="evidence" value="ECO:0007669"/>
    <property type="project" value="UniProtKB-KW"/>
</dbReference>
<dbReference type="SUPFAM" id="SSF53697">
    <property type="entry name" value="SIS domain"/>
    <property type="match status" value="1"/>
</dbReference>
<accession>A0A5C7B0M3</accession>
<organism evidence="3 4">
    <name type="scientific">Algoriphagus aquimarinus</name>
    <dbReference type="NCBI Taxonomy" id="237018"/>
    <lineage>
        <taxon>Bacteria</taxon>
        <taxon>Pseudomonadati</taxon>
        <taxon>Bacteroidota</taxon>
        <taxon>Cytophagia</taxon>
        <taxon>Cytophagales</taxon>
        <taxon>Cyclobacteriaceae</taxon>
        <taxon>Algoriphagus</taxon>
    </lineage>
</organism>
<dbReference type="GO" id="GO:0097367">
    <property type="term" value="F:carbohydrate derivative binding"/>
    <property type="evidence" value="ECO:0007669"/>
    <property type="project" value="InterPro"/>
</dbReference>
<dbReference type="RefSeq" id="WP_146917477.1">
    <property type="nucleotide sequence ID" value="NZ_VORW01000005.1"/>
</dbReference>
<dbReference type="PROSITE" id="PS51464">
    <property type="entry name" value="SIS"/>
    <property type="match status" value="1"/>
</dbReference>
<dbReference type="InterPro" id="IPR017552">
    <property type="entry name" value="PHI/rmpB"/>
</dbReference>
<protein>
    <submittedName>
        <fullName evidence="3">6-phospho-3-hexuloisomerase</fullName>
    </submittedName>
</protein>
<dbReference type="PANTHER" id="PTHR43443">
    <property type="entry name" value="3-HEXULOSE-6-PHOSPHATE ISOMERASE"/>
    <property type="match status" value="1"/>
</dbReference>
<reference evidence="3 4" key="1">
    <citation type="submission" date="2019-08" db="EMBL/GenBank/DDBJ databases">
        <title>Genomes sequence of Algoriphagus aquimarinus ACAM450.</title>
        <authorList>
            <person name="Bowman J.P."/>
        </authorList>
    </citation>
    <scope>NUCLEOTIDE SEQUENCE [LARGE SCALE GENOMIC DNA]</scope>
    <source>
        <strain evidence="3 4">ACAM 450</strain>
    </source>
</reference>
<proteinExistence type="inferred from homology"/>
<dbReference type="PANTHER" id="PTHR43443:SF1">
    <property type="entry name" value="3-HEXULOSE-6-PHOSPHATE ISOMERASE"/>
    <property type="match status" value="1"/>
</dbReference>
<feature type="domain" description="SIS" evidence="2">
    <location>
        <begin position="39"/>
        <end position="177"/>
    </location>
</feature>
<evidence type="ECO:0000313" key="3">
    <source>
        <dbReference type="EMBL" id="TXE11412.1"/>
    </source>
</evidence>
<evidence type="ECO:0000259" key="2">
    <source>
        <dbReference type="PROSITE" id="PS51464"/>
    </source>
</evidence>
<dbReference type="GO" id="GO:1901135">
    <property type="term" value="P:carbohydrate derivative metabolic process"/>
    <property type="evidence" value="ECO:0007669"/>
    <property type="project" value="InterPro"/>
</dbReference>
<dbReference type="AlphaFoldDB" id="A0A5C7B0M3"/>
<dbReference type="NCBIfam" id="TIGR03127">
    <property type="entry name" value="RuMP_HxlB"/>
    <property type="match status" value="1"/>
</dbReference>
<comment type="caution">
    <text evidence="3">The sequence shown here is derived from an EMBL/GenBank/DDBJ whole genome shotgun (WGS) entry which is preliminary data.</text>
</comment>
<dbReference type="CDD" id="cd05005">
    <property type="entry name" value="SIS_PHI"/>
    <property type="match status" value="1"/>
</dbReference>
<comment type="similarity">
    <text evidence="1">Belongs to the SIS family. PHI subfamily.</text>
</comment>
<dbReference type="Proteomes" id="UP000321935">
    <property type="component" value="Unassembled WGS sequence"/>
</dbReference>
<dbReference type="InterPro" id="IPR046348">
    <property type="entry name" value="SIS_dom_sf"/>
</dbReference>
<keyword evidence="3" id="KW-0413">Isomerase</keyword>
<dbReference type="Pfam" id="PF01380">
    <property type="entry name" value="SIS"/>
    <property type="match status" value="1"/>
</dbReference>
<sequence length="194" mass="20974">MEDSIASTLQDQLAQALKAIYQEHLQLQAGLDYSSLAKLINEINSADKIFLMGMGRSGLMMKASAMRLMHLGYQTYVVGETTTPAIGQGDLLITGSGSGTTKSIVRAAATSKEAGARNLCFTTAIESELARLSDQVIVLPAAQKQEQKEQLSTQYAGSLFEQALLLVFDSTIQVLWKSGGSTTSELWKRHANLE</sequence>
<dbReference type="OrthoDB" id="9797832at2"/>
<evidence type="ECO:0000313" key="4">
    <source>
        <dbReference type="Proteomes" id="UP000321935"/>
    </source>
</evidence>
<dbReference type="EMBL" id="VORW01000005">
    <property type="protein sequence ID" value="TXE11412.1"/>
    <property type="molecule type" value="Genomic_DNA"/>
</dbReference>
<dbReference type="InterPro" id="IPR001347">
    <property type="entry name" value="SIS_dom"/>
</dbReference>
<gene>
    <name evidence="3" type="primary">hxlB</name>
    <name evidence="3" type="ORF">ESV85_10845</name>
</gene>
<evidence type="ECO:0000256" key="1">
    <source>
        <dbReference type="ARBA" id="ARBA00009235"/>
    </source>
</evidence>
<name>A0A5C7B0M3_9BACT</name>